<evidence type="ECO:0000259" key="1">
    <source>
        <dbReference type="SMART" id="SM00220"/>
    </source>
</evidence>
<keyword evidence="3" id="KW-1185">Reference proteome</keyword>
<evidence type="ECO:0000313" key="2">
    <source>
        <dbReference type="EMBL" id="VDM55892.1"/>
    </source>
</evidence>
<name>A0A158PFR5_ANGCS</name>
<dbReference type="STRING" id="334426.A0A158PFR5"/>
<reference evidence="4" key="1">
    <citation type="submission" date="2016-04" db="UniProtKB">
        <authorList>
            <consortium name="WormBaseParasite"/>
        </authorList>
    </citation>
    <scope>IDENTIFICATION</scope>
</reference>
<dbReference type="PANTHER" id="PTHR11909">
    <property type="entry name" value="CASEIN KINASE-RELATED"/>
    <property type="match status" value="1"/>
</dbReference>
<dbReference type="InterPro" id="IPR011009">
    <property type="entry name" value="Kinase-like_dom_sf"/>
</dbReference>
<sequence>MCEKESGEYLPKEKEDVIKTKKAVYEIRDRLSKSATSTVFHVIRLNDKKEFAMKCESWKSKSPSLRHQARVYESLKSVISPHFLTYEDRGLVEDRFIFIVVKLVGKNLIDVLADCPDKKFSMCGYIHRDIKPDNFAIGREEDGNLHTVFILDFKFARKFMAEGKDLRLQRQQAPFRGVPRYASIAALSMTSQLEEMIHMKKMVRQKQNLKKFLKNTPEEYMANIILYIDALQYNSIPDYDHIATQLETAAKAYYLNFAAPPDWDLMAEYKGPKYEKNVAEGMGKA</sequence>
<dbReference type="InterPro" id="IPR000719">
    <property type="entry name" value="Prot_kinase_dom"/>
</dbReference>
<dbReference type="Proteomes" id="UP000267027">
    <property type="component" value="Unassembled WGS sequence"/>
</dbReference>
<dbReference type="GO" id="GO:0004672">
    <property type="term" value="F:protein kinase activity"/>
    <property type="evidence" value="ECO:0007669"/>
    <property type="project" value="InterPro"/>
</dbReference>
<evidence type="ECO:0000313" key="3">
    <source>
        <dbReference type="Proteomes" id="UP000267027"/>
    </source>
</evidence>
<dbReference type="OrthoDB" id="10020333at2759"/>
<dbReference type="EMBL" id="UYYA01003811">
    <property type="protein sequence ID" value="VDM55892.1"/>
    <property type="molecule type" value="Genomic_DNA"/>
</dbReference>
<dbReference type="Gene3D" id="1.10.510.10">
    <property type="entry name" value="Transferase(Phosphotransferase) domain 1"/>
    <property type="match status" value="1"/>
</dbReference>
<organism evidence="4">
    <name type="scientific">Angiostrongylus costaricensis</name>
    <name type="common">Nematode worm</name>
    <dbReference type="NCBI Taxonomy" id="334426"/>
    <lineage>
        <taxon>Eukaryota</taxon>
        <taxon>Metazoa</taxon>
        <taxon>Ecdysozoa</taxon>
        <taxon>Nematoda</taxon>
        <taxon>Chromadorea</taxon>
        <taxon>Rhabditida</taxon>
        <taxon>Rhabditina</taxon>
        <taxon>Rhabditomorpha</taxon>
        <taxon>Strongyloidea</taxon>
        <taxon>Metastrongylidae</taxon>
        <taxon>Angiostrongylus</taxon>
    </lineage>
</organism>
<dbReference type="InterPro" id="IPR050235">
    <property type="entry name" value="CK1_Ser-Thr_kinase"/>
</dbReference>
<reference evidence="2 3" key="2">
    <citation type="submission" date="2018-11" db="EMBL/GenBank/DDBJ databases">
        <authorList>
            <consortium name="Pathogen Informatics"/>
        </authorList>
    </citation>
    <scope>NUCLEOTIDE SEQUENCE [LARGE SCALE GENOMIC DNA]</scope>
    <source>
        <strain evidence="2 3">Costa Rica</strain>
    </source>
</reference>
<protein>
    <submittedName>
        <fullName evidence="4">Protein kinase domain-containing protein</fullName>
    </submittedName>
</protein>
<dbReference type="SUPFAM" id="SSF56112">
    <property type="entry name" value="Protein kinase-like (PK-like)"/>
    <property type="match status" value="1"/>
</dbReference>
<dbReference type="AlphaFoldDB" id="A0A158PFR5"/>
<accession>A0A158PFR5</accession>
<dbReference type="OMA" id="WYMIAEM"/>
<evidence type="ECO:0000313" key="4">
    <source>
        <dbReference type="WBParaSite" id="ACOC_0000430601-mRNA-1"/>
    </source>
</evidence>
<dbReference type="SMART" id="SM00220">
    <property type="entry name" value="S_TKc"/>
    <property type="match status" value="1"/>
</dbReference>
<gene>
    <name evidence="2" type="ORF">ACOC_LOCUS4307</name>
</gene>
<dbReference type="GO" id="GO:0005524">
    <property type="term" value="F:ATP binding"/>
    <property type="evidence" value="ECO:0007669"/>
    <property type="project" value="InterPro"/>
</dbReference>
<feature type="domain" description="Protein kinase" evidence="1">
    <location>
        <begin position="25"/>
        <end position="236"/>
    </location>
</feature>
<dbReference type="WBParaSite" id="ACOC_0000430601-mRNA-1">
    <property type="protein sequence ID" value="ACOC_0000430601-mRNA-1"/>
    <property type="gene ID" value="ACOC_0000430601"/>
</dbReference>
<proteinExistence type="predicted"/>